<dbReference type="PROSITE" id="PS01236">
    <property type="entry name" value="PDXT_SNO_1"/>
    <property type="match status" value="1"/>
</dbReference>
<proteinExistence type="inferred from homology"/>
<evidence type="ECO:0000256" key="5">
    <source>
        <dbReference type="ARBA" id="ARBA00023239"/>
    </source>
</evidence>
<name>A0A0G4LKJ6_VERLO</name>
<dbReference type="GO" id="GO:0042823">
    <property type="term" value="P:pyridoxal phosphate biosynthetic process"/>
    <property type="evidence" value="ECO:0007669"/>
    <property type="project" value="InterPro"/>
</dbReference>
<dbReference type="STRING" id="100787.A0A0G4LKJ6"/>
<dbReference type="InterPro" id="IPR021196">
    <property type="entry name" value="PdxT/SNO_CS"/>
</dbReference>
<dbReference type="GO" id="GO:0016829">
    <property type="term" value="F:lyase activity"/>
    <property type="evidence" value="ECO:0007669"/>
    <property type="project" value="UniProtKB-KW"/>
</dbReference>
<dbReference type="InterPro" id="IPR029062">
    <property type="entry name" value="Class_I_gatase-like"/>
</dbReference>
<dbReference type="HAMAP" id="MF_01615">
    <property type="entry name" value="PdxT"/>
    <property type="match status" value="1"/>
</dbReference>
<dbReference type="PROSITE" id="PS51273">
    <property type="entry name" value="GATASE_TYPE_1"/>
    <property type="match status" value="1"/>
</dbReference>
<dbReference type="InterPro" id="IPR002161">
    <property type="entry name" value="PdxT/SNO"/>
</dbReference>
<evidence type="ECO:0000256" key="6">
    <source>
        <dbReference type="ARBA" id="ARBA00049534"/>
    </source>
</evidence>
<dbReference type="Gene3D" id="3.40.50.880">
    <property type="match status" value="1"/>
</dbReference>
<gene>
    <name evidence="7" type="ORF">BN1708_013441</name>
</gene>
<dbReference type="PANTHER" id="PTHR31559:SF0">
    <property type="entry name" value="PYRIDOXAL 5'-PHOSPHATE SYNTHASE SUBUNIT SNO1-RELATED"/>
    <property type="match status" value="1"/>
</dbReference>
<reference evidence="7 8" key="1">
    <citation type="submission" date="2015-05" db="EMBL/GenBank/DDBJ databases">
        <authorList>
            <person name="Wang D.B."/>
            <person name="Wang M."/>
        </authorList>
    </citation>
    <scope>NUCLEOTIDE SEQUENCE [LARGE SCALE GENOMIC DNA]</scope>
    <source>
        <strain evidence="7">VL1</strain>
    </source>
</reference>
<dbReference type="GO" id="GO:0008614">
    <property type="term" value="P:pyridoxine metabolic process"/>
    <property type="evidence" value="ECO:0007669"/>
    <property type="project" value="TreeGrafter"/>
</dbReference>
<dbReference type="PROSITE" id="PS51130">
    <property type="entry name" value="PDXT_SNO_2"/>
    <property type="match status" value="1"/>
</dbReference>
<dbReference type="CDD" id="cd01749">
    <property type="entry name" value="GATase1_PB"/>
    <property type="match status" value="1"/>
</dbReference>
<keyword evidence="3" id="KW-0378">Hydrolase</keyword>
<sequence length="309" mass="32538">MGHWHFQHPLRQTSTTTVLLCSLISHPTNSPSLLPHLAPDNQTLLCSLTSHPTNPPSPIAQGTLPKMPTIGILSLQGGFQEHLTALARAAASLSASAASAPAFTPTPVRTPADLARCTALLIPGGESTTIAHLAAESALLDPLRAFVAAGRPVWGTCAGAILLADEAVAASAKKGGQALIGGLAVRVHRNHFGRQIESFVADLELPFLGGDEQQQPARPFSGVFIRAPVVEAVLDPAAVETMARLPGRKTRAGIDRPSESDGDAEAGDIVAVRQGNIFATSFHPELTDDIRVHVWWLGEVAKYLEKETA</sequence>
<comment type="catalytic activity">
    <reaction evidence="6">
        <text>L-glutamine + H2O = L-glutamate + NH4(+)</text>
        <dbReference type="Rhea" id="RHEA:15889"/>
        <dbReference type="ChEBI" id="CHEBI:15377"/>
        <dbReference type="ChEBI" id="CHEBI:28938"/>
        <dbReference type="ChEBI" id="CHEBI:29985"/>
        <dbReference type="ChEBI" id="CHEBI:58359"/>
        <dbReference type="EC" id="3.5.1.2"/>
    </reaction>
</comment>
<accession>A0A0G4LKJ6</accession>
<protein>
    <recommendedName>
        <fullName evidence="2">glutaminase</fullName>
        <ecNumber evidence="2">3.5.1.2</ecNumber>
    </recommendedName>
</protein>
<keyword evidence="4" id="KW-0315">Glutamine amidotransferase</keyword>
<comment type="similarity">
    <text evidence="1">Belongs to the glutaminase PdxT/SNO family.</text>
</comment>
<dbReference type="EMBL" id="CVQH01014335">
    <property type="protein sequence ID" value="CRK22561.1"/>
    <property type="molecule type" value="Genomic_DNA"/>
</dbReference>
<keyword evidence="5" id="KW-0456">Lyase</keyword>
<dbReference type="AlphaFoldDB" id="A0A0G4LKJ6"/>
<evidence type="ECO:0000256" key="4">
    <source>
        <dbReference type="ARBA" id="ARBA00022962"/>
    </source>
</evidence>
<dbReference type="GO" id="GO:1903600">
    <property type="term" value="C:glutaminase complex"/>
    <property type="evidence" value="ECO:0007669"/>
    <property type="project" value="TreeGrafter"/>
</dbReference>
<dbReference type="GO" id="GO:0005829">
    <property type="term" value="C:cytosol"/>
    <property type="evidence" value="ECO:0007669"/>
    <property type="project" value="TreeGrafter"/>
</dbReference>
<dbReference type="Pfam" id="PF01174">
    <property type="entry name" value="SNO"/>
    <property type="match status" value="1"/>
</dbReference>
<dbReference type="PANTHER" id="PTHR31559">
    <property type="entry name" value="PYRIDOXAL 5'-PHOSPHATE SYNTHASE SUBUNIT SNO"/>
    <property type="match status" value="1"/>
</dbReference>
<evidence type="ECO:0000256" key="1">
    <source>
        <dbReference type="ARBA" id="ARBA00008345"/>
    </source>
</evidence>
<dbReference type="Proteomes" id="UP000044602">
    <property type="component" value="Unassembled WGS sequence"/>
</dbReference>
<evidence type="ECO:0000256" key="3">
    <source>
        <dbReference type="ARBA" id="ARBA00022801"/>
    </source>
</evidence>
<dbReference type="EC" id="3.5.1.2" evidence="2"/>
<dbReference type="SUPFAM" id="SSF52317">
    <property type="entry name" value="Class I glutamine amidotransferase-like"/>
    <property type="match status" value="1"/>
</dbReference>
<dbReference type="GO" id="GO:0004359">
    <property type="term" value="F:glutaminase activity"/>
    <property type="evidence" value="ECO:0007669"/>
    <property type="project" value="UniProtKB-EC"/>
</dbReference>
<keyword evidence="8" id="KW-1185">Reference proteome</keyword>
<evidence type="ECO:0000313" key="7">
    <source>
        <dbReference type="EMBL" id="CRK22561.1"/>
    </source>
</evidence>
<evidence type="ECO:0000313" key="8">
    <source>
        <dbReference type="Proteomes" id="UP000044602"/>
    </source>
</evidence>
<evidence type="ECO:0000256" key="2">
    <source>
        <dbReference type="ARBA" id="ARBA00012918"/>
    </source>
</evidence>
<dbReference type="NCBIfam" id="TIGR03800">
    <property type="entry name" value="PLP_synth_Pdx2"/>
    <property type="match status" value="1"/>
</dbReference>
<organism evidence="7 8">
    <name type="scientific">Verticillium longisporum</name>
    <name type="common">Verticillium dahliae var. longisporum</name>
    <dbReference type="NCBI Taxonomy" id="100787"/>
    <lineage>
        <taxon>Eukaryota</taxon>
        <taxon>Fungi</taxon>
        <taxon>Dikarya</taxon>
        <taxon>Ascomycota</taxon>
        <taxon>Pezizomycotina</taxon>
        <taxon>Sordariomycetes</taxon>
        <taxon>Hypocreomycetidae</taxon>
        <taxon>Glomerellales</taxon>
        <taxon>Plectosphaerellaceae</taxon>
        <taxon>Verticillium</taxon>
    </lineage>
</organism>